<organism evidence="2 3">
    <name type="scientific">Labrys neptuniae</name>
    <dbReference type="NCBI Taxonomy" id="376174"/>
    <lineage>
        <taxon>Bacteria</taxon>
        <taxon>Pseudomonadati</taxon>
        <taxon>Pseudomonadota</taxon>
        <taxon>Alphaproteobacteria</taxon>
        <taxon>Hyphomicrobiales</taxon>
        <taxon>Xanthobacteraceae</taxon>
        <taxon>Labrys</taxon>
    </lineage>
</organism>
<name>A0ABV6Z8K5_9HYPH</name>
<accession>A0ABV6Z8K5</accession>
<dbReference type="Proteomes" id="UP001595190">
    <property type="component" value="Unassembled WGS sequence"/>
</dbReference>
<dbReference type="Pfam" id="PF13730">
    <property type="entry name" value="HTH_36"/>
    <property type="match status" value="1"/>
</dbReference>
<dbReference type="InterPro" id="IPR036388">
    <property type="entry name" value="WH-like_DNA-bd_sf"/>
</dbReference>
<protein>
    <submittedName>
        <fullName evidence="2">Helix-turn-helix domain-containing protein</fullName>
    </submittedName>
</protein>
<reference evidence="2 3" key="1">
    <citation type="submission" date="2024-09" db="EMBL/GenBank/DDBJ databases">
        <title>Description of Labrys sedimenti sp. nov., isolated from a diclofenac-degrading enrichment culture, and genome-based reclassification of Labrys portucalensis as a later heterotypic synonym of Labrys neptuniae.</title>
        <authorList>
            <person name="Tancsics A."/>
            <person name="Csepanyi A."/>
        </authorList>
    </citation>
    <scope>NUCLEOTIDE SEQUENCE [LARGE SCALE GENOMIC DNA]</scope>
    <source>
        <strain evidence="2 3">LMG 23412</strain>
    </source>
</reference>
<evidence type="ECO:0000313" key="3">
    <source>
        <dbReference type="Proteomes" id="UP001595190"/>
    </source>
</evidence>
<feature type="region of interest" description="Disordered" evidence="1">
    <location>
        <begin position="124"/>
        <end position="143"/>
    </location>
</feature>
<gene>
    <name evidence="2" type="ORF">ACETRX_02765</name>
</gene>
<sequence length="315" mass="34284">MGIEHVTWALRRVRGIDTAAKMVLISLSNFADAAGLCWPSVSTICADTGLSEATVKRRLADLVKLGAMTKHERAGEGRRQKSNIYALDIAWVGPPEPGAGISGKSAECVIMDEIGIVGEAEGDADGVHSEPHQGAQAEPDGALCEPHRGLTVSPPLSLNRQFDPSGKEEEEARALETIFQKIVKIANPGPTESLQRGRLALGALSADEIEQAVKHAPGFFKAIDAERRKRPSIATYLTERRWEAVARQATMKPTERTGGKFFVRKETDAWLAWCRFEGKDPERRFSVFSALHKAHGAYFDSLFPPKQGGKSEDAA</sequence>
<evidence type="ECO:0000256" key="1">
    <source>
        <dbReference type="SAM" id="MobiDB-lite"/>
    </source>
</evidence>
<dbReference type="EMBL" id="JBHGPK010000001">
    <property type="protein sequence ID" value="MFC2248527.1"/>
    <property type="molecule type" value="Genomic_DNA"/>
</dbReference>
<proteinExistence type="predicted"/>
<comment type="caution">
    <text evidence="2">The sequence shown here is derived from an EMBL/GenBank/DDBJ whole genome shotgun (WGS) entry which is preliminary data.</text>
</comment>
<dbReference type="Gene3D" id="1.10.10.10">
    <property type="entry name" value="Winged helix-like DNA-binding domain superfamily/Winged helix DNA-binding domain"/>
    <property type="match status" value="1"/>
</dbReference>
<dbReference type="RefSeq" id="WP_394308389.1">
    <property type="nucleotide sequence ID" value="NZ_JBHGPK010000001.1"/>
</dbReference>
<evidence type="ECO:0000313" key="2">
    <source>
        <dbReference type="EMBL" id="MFC2248527.1"/>
    </source>
</evidence>